<proteinExistence type="predicted"/>
<organism evidence="1 2">
    <name type="scientific">Vigna mungo</name>
    <name type="common">Black gram</name>
    <name type="synonym">Phaseolus mungo</name>
    <dbReference type="NCBI Taxonomy" id="3915"/>
    <lineage>
        <taxon>Eukaryota</taxon>
        <taxon>Viridiplantae</taxon>
        <taxon>Streptophyta</taxon>
        <taxon>Embryophyta</taxon>
        <taxon>Tracheophyta</taxon>
        <taxon>Spermatophyta</taxon>
        <taxon>Magnoliopsida</taxon>
        <taxon>eudicotyledons</taxon>
        <taxon>Gunneridae</taxon>
        <taxon>Pentapetalae</taxon>
        <taxon>rosids</taxon>
        <taxon>fabids</taxon>
        <taxon>Fabales</taxon>
        <taxon>Fabaceae</taxon>
        <taxon>Papilionoideae</taxon>
        <taxon>50 kb inversion clade</taxon>
        <taxon>NPAAA clade</taxon>
        <taxon>indigoferoid/millettioid clade</taxon>
        <taxon>Phaseoleae</taxon>
        <taxon>Vigna</taxon>
    </lineage>
</organism>
<accession>A0AAQ3P8D4</accession>
<reference evidence="1 2" key="1">
    <citation type="journal article" date="2023" name="Life. Sci Alliance">
        <title>Evolutionary insights into 3D genome organization and epigenetic landscape of Vigna mungo.</title>
        <authorList>
            <person name="Junaid A."/>
            <person name="Singh B."/>
            <person name="Bhatia S."/>
        </authorList>
    </citation>
    <scope>NUCLEOTIDE SEQUENCE [LARGE SCALE GENOMIC DNA]</scope>
    <source>
        <strain evidence="1">Urdbean</strain>
    </source>
</reference>
<dbReference type="EMBL" id="CP144700">
    <property type="protein sequence ID" value="WVZ22911.1"/>
    <property type="molecule type" value="Genomic_DNA"/>
</dbReference>
<gene>
    <name evidence="1" type="ORF">V8G54_001455</name>
</gene>
<dbReference type="Proteomes" id="UP001374535">
    <property type="component" value="Chromosome 1"/>
</dbReference>
<evidence type="ECO:0000313" key="2">
    <source>
        <dbReference type="Proteomes" id="UP001374535"/>
    </source>
</evidence>
<keyword evidence="2" id="KW-1185">Reference proteome</keyword>
<protein>
    <submittedName>
        <fullName evidence="1">Uncharacterized protein</fullName>
    </submittedName>
</protein>
<dbReference type="AlphaFoldDB" id="A0AAQ3P8D4"/>
<sequence>IINVIVNDWCTLPYDVFISKILSLNEVNLNGENKVTCSKANQIGKATLTCIGLKRIALGWIFSDELYPTKGRGKLLDSDSEQELPSPNSEFERFVANRIKKVFKM</sequence>
<name>A0AAQ3P8D4_VIGMU</name>
<feature type="non-terminal residue" evidence="1">
    <location>
        <position position="1"/>
    </location>
</feature>
<evidence type="ECO:0000313" key="1">
    <source>
        <dbReference type="EMBL" id="WVZ22911.1"/>
    </source>
</evidence>